<proteinExistence type="predicted"/>
<comment type="caution">
    <text evidence="1">The sequence shown here is derived from an EMBL/GenBank/DDBJ whole genome shotgun (WGS) entry which is preliminary data.</text>
</comment>
<evidence type="ECO:0000313" key="1">
    <source>
        <dbReference type="EMBL" id="KZE16241.1"/>
    </source>
</evidence>
<protein>
    <recommendedName>
        <fullName evidence="3">XRE family transcriptional regulator</fullName>
    </recommendedName>
</protein>
<gene>
    <name evidence="1" type="ORF">AVT10_12125</name>
</gene>
<reference evidence="2" key="1">
    <citation type="submission" date="2016-01" db="EMBL/GenBank/DDBJ databases">
        <title>Draft genome of Chromobacterium sp. F49.</title>
        <authorList>
            <person name="Hong K.W."/>
        </authorList>
    </citation>
    <scope>NUCLEOTIDE SEQUENCE [LARGE SCALE GENOMIC DNA]</scope>
    <source>
        <strain evidence="2">CN3</strain>
    </source>
</reference>
<keyword evidence="2" id="KW-1185">Reference proteome</keyword>
<sequence>MTTATPAEVRATLVALAAERGESLSALSRLIGRNVAYLQQFVHRGTPEWLDETDRLVLAQHFQVDERRLGARDPWAPAGGDQ</sequence>
<accession>A0ABR5YEA0</accession>
<dbReference type="EMBL" id="LQQO01000008">
    <property type="protein sequence ID" value="KZE16241.1"/>
    <property type="molecule type" value="Genomic_DNA"/>
</dbReference>
<name>A0ABR5YEA0_9SPHN</name>
<evidence type="ECO:0008006" key="3">
    <source>
        <dbReference type="Google" id="ProtNLM"/>
    </source>
</evidence>
<organism evidence="1 2">
    <name type="scientific">Sphingomonas hankookensis</name>
    <dbReference type="NCBI Taxonomy" id="563996"/>
    <lineage>
        <taxon>Bacteria</taxon>
        <taxon>Pseudomonadati</taxon>
        <taxon>Pseudomonadota</taxon>
        <taxon>Alphaproteobacteria</taxon>
        <taxon>Sphingomonadales</taxon>
        <taxon>Sphingomonadaceae</taxon>
        <taxon>Sphingomonas</taxon>
    </lineage>
</organism>
<dbReference type="Proteomes" id="UP000076609">
    <property type="component" value="Unassembled WGS sequence"/>
</dbReference>
<dbReference type="RefSeq" id="WP_066689407.1">
    <property type="nucleotide sequence ID" value="NZ_LQQO01000008.1"/>
</dbReference>
<evidence type="ECO:0000313" key="2">
    <source>
        <dbReference type="Proteomes" id="UP000076609"/>
    </source>
</evidence>